<dbReference type="GeneID" id="9682691"/>
<name>C1MPA5_MICPC</name>
<dbReference type="PROSITE" id="PS51140">
    <property type="entry name" value="CUE"/>
    <property type="match status" value="1"/>
</dbReference>
<feature type="domain" description="CUE" evidence="2">
    <location>
        <begin position="181"/>
        <end position="224"/>
    </location>
</feature>
<organism evidence="4">
    <name type="scientific">Micromonas pusilla (strain CCMP1545)</name>
    <name type="common">Picoplanktonic green alga</name>
    <dbReference type="NCBI Taxonomy" id="564608"/>
    <lineage>
        <taxon>Eukaryota</taxon>
        <taxon>Viridiplantae</taxon>
        <taxon>Chlorophyta</taxon>
        <taxon>Mamiellophyceae</taxon>
        <taxon>Mamiellales</taxon>
        <taxon>Mamiellaceae</taxon>
        <taxon>Micromonas</taxon>
    </lineage>
</organism>
<feature type="region of interest" description="Disordered" evidence="1">
    <location>
        <begin position="224"/>
        <end position="256"/>
    </location>
</feature>
<feature type="compositionally biased region" description="Basic and acidic residues" evidence="1">
    <location>
        <begin position="368"/>
        <end position="378"/>
    </location>
</feature>
<keyword evidence="4" id="KW-1185">Reference proteome</keyword>
<reference evidence="3 4" key="1">
    <citation type="journal article" date="2009" name="Science">
        <title>Green evolution and dynamic adaptations revealed by genomes of the marine picoeukaryotes Micromonas.</title>
        <authorList>
            <person name="Worden A.Z."/>
            <person name="Lee J.H."/>
            <person name="Mock T."/>
            <person name="Rouze P."/>
            <person name="Simmons M.P."/>
            <person name="Aerts A.L."/>
            <person name="Allen A.E."/>
            <person name="Cuvelier M.L."/>
            <person name="Derelle E."/>
            <person name="Everett M.V."/>
            <person name="Foulon E."/>
            <person name="Grimwood J."/>
            <person name="Gundlach H."/>
            <person name="Henrissat B."/>
            <person name="Napoli C."/>
            <person name="McDonald S.M."/>
            <person name="Parker M.S."/>
            <person name="Rombauts S."/>
            <person name="Salamov A."/>
            <person name="Von Dassow P."/>
            <person name="Badger J.H."/>
            <person name="Coutinho P.M."/>
            <person name="Demir E."/>
            <person name="Dubchak I."/>
            <person name="Gentemann C."/>
            <person name="Eikrem W."/>
            <person name="Gready J.E."/>
            <person name="John U."/>
            <person name="Lanier W."/>
            <person name="Lindquist E.A."/>
            <person name="Lucas S."/>
            <person name="Mayer K.F."/>
            <person name="Moreau H."/>
            <person name="Not F."/>
            <person name="Otillar R."/>
            <person name="Panaud O."/>
            <person name="Pangilinan J."/>
            <person name="Paulsen I."/>
            <person name="Piegu B."/>
            <person name="Poliakov A."/>
            <person name="Robbens S."/>
            <person name="Schmutz J."/>
            <person name="Toulza E."/>
            <person name="Wyss T."/>
            <person name="Zelensky A."/>
            <person name="Zhou K."/>
            <person name="Armbrust E.V."/>
            <person name="Bhattacharya D."/>
            <person name="Goodenough U.W."/>
            <person name="Van de Peer Y."/>
            <person name="Grigoriev I.V."/>
        </authorList>
    </citation>
    <scope>NUCLEOTIDE SEQUENCE [LARGE SCALE GENOMIC DNA]</scope>
    <source>
        <strain evidence="3 4">CCMP1545</strain>
    </source>
</reference>
<dbReference type="RefSeq" id="XP_003056786.1">
    <property type="nucleotide sequence ID" value="XM_003056740.1"/>
</dbReference>
<feature type="compositionally biased region" description="Acidic residues" evidence="1">
    <location>
        <begin position="69"/>
        <end position="78"/>
    </location>
</feature>
<feature type="region of interest" description="Disordered" evidence="1">
    <location>
        <begin position="1"/>
        <end position="102"/>
    </location>
</feature>
<sequence>MRATASSFVPKKAPDPSTVAAAAAATPFYPQAQAQPVESYPETYAEQDGELPKKKSFADLGLDSLGFVSEDDGEDNGDDAPSPLTQRIRERAEQRVASESDAYAAEQARGYYEYQPNQERQYDDAGWAHHQQYVGEYHPHQQQYAPQYEYYGGHDNDAHPGVNEYGYEQAWDGHDDGGEMDERQFLSLLMESFPGYSLESLEELLAANNHDMEMTVEMLTEMDTLEEPPEPPSLDDESNFPSLGGGSGGPEAPPPPIEVFRSFTISGGRSNMRLPSPADAPRFTSADENGNFAARVRTQSAVPQAHDRGSVQVGYGTGNFRGGSSAASHQPWVETGEAVSDIKRRKRTCPGTKRSRRNSAGRVVVTPKRCEPRTTRPR</sequence>
<dbReference type="CDD" id="cd14371">
    <property type="entry name" value="CUE_CID7_like"/>
    <property type="match status" value="1"/>
</dbReference>
<accession>C1MPA5</accession>
<evidence type="ECO:0000256" key="1">
    <source>
        <dbReference type="SAM" id="MobiDB-lite"/>
    </source>
</evidence>
<dbReference type="InterPro" id="IPR041806">
    <property type="entry name" value="CID5/6/7_CUE"/>
</dbReference>
<dbReference type="AlphaFoldDB" id="C1MPA5"/>
<dbReference type="OMA" id="GEMDERQ"/>
<dbReference type="KEGG" id="mpp:MICPUCDRAFT_38696"/>
<protein>
    <submittedName>
        <fullName evidence="3">Predicted protein</fullName>
    </submittedName>
</protein>
<evidence type="ECO:0000313" key="3">
    <source>
        <dbReference type="EMBL" id="EEH58431.1"/>
    </source>
</evidence>
<feature type="compositionally biased region" description="Basic residues" evidence="1">
    <location>
        <begin position="343"/>
        <end position="359"/>
    </location>
</feature>
<dbReference type="Proteomes" id="UP000001876">
    <property type="component" value="Unassembled WGS sequence"/>
</dbReference>
<gene>
    <name evidence="3" type="ORF">MICPUCDRAFT_38696</name>
</gene>
<dbReference type="InterPro" id="IPR003892">
    <property type="entry name" value="CUE"/>
</dbReference>
<feature type="compositionally biased region" description="Basic and acidic residues" evidence="1">
    <location>
        <begin position="87"/>
        <end position="98"/>
    </location>
</feature>
<proteinExistence type="predicted"/>
<evidence type="ECO:0000259" key="2">
    <source>
        <dbReference type="PROSITE" id="PS51140"/>
    </source>
</evidence>
<dbReference type="GO" id="GO:0043130">
    <property type="term" value="F:ubiquitin binding"/>
    <property type="evidence" value="ECO:0007669"/>
    <property type="project" value="InterPro"/>
</dbReference>
<feature type="compositionally biased region" description="Acidic residues" evidence="1">
    <location>
        <begin position="224"/>
        <end position="238"/>
    </location>
</feature>
<feature type="compositionally biased region" description="Low complexity" evidence="1">
    <location>
        <begin position="15"/>
        <end position="36"/>
    </location>
</feature>
<feature type="region of interest" description="Disordered" evidence="1">
    <location>
        <begin position="268"/>
        <end position="378"/>
    </location>
</feature>
<evidence type="ECO:0000313" key="4">
    <source>
        <dbReference type="Proteomes" id="UP000001876"/>
    </source>
</evidence>
<dbReference type="EMBL" id="GG663737">
    <property type="protein sequence ID" value="EEH58431.1"/>
    <property type="molecule type" value="Genomic_DNA"/>
</dbReference>